<evidence type="ECO:0000313" key="6">
    <source>
        <dbReference type="EMBL" id="KAJ8955436.1"/>
    </source>
</evidence>
<reference evidence="6" key="1">
    <citation type="journal article" date="2023" name="Insect Mol. Biol.">
        <title>Genome sequencing provides insights into the evolution of gene families encoding plant cell wall-degrading enzymes in longhorned beetles.</title>
        <authorList>
            <person name="Shin N.R."/>
            <person name="Okamura Y."/>
            <person name="Kirsch R."/>
            <person name="Pauchet Y."/>
        </authorList>
    </citation>
    <scope>NUCLEOTIDE SEQUENCE</scope>
    <source>
        <strain evidence="6">AMC_N1</strain>
    </source>
</reference>
<dbReference type="SUPFAM" id="SSF56801">
    <property type="entry name" value="Acetyl-CoA synthetase-like"/>
    <property type="match status" value="1"/>
</dbReference>
<comment type="caution">
    <text evidence="6">The sequence shown here is derived from an EMBL/GenBank/DDBJ whole genome shotgun (WGS) entry which is preliminary data.</text>
</comment>
<dbReference type="PANTHER" id="PTHR43272:SF32">
    <property type="entry name" value="AMP-DEPENDENT SYNTHETASE_LIGASE DOMAIN-CONTAINING PROTEIN"/>
    <property type="match status" value="1"/>
</dbReference>
<evidence type="ECO:0000313" key="7">
    <source>
        <dbReference type="Proteomes" id="UP001162162"/>
    </source>
</evidence>
<sequence length="665" mass="73386">MKIGSPLNIFKGTASGSYLCSCTYFAKQHRPDQVIPAGDYVTVRADGYVRLRIPEVGKAIETTPPISIPTLLERSATEFSDSIALAKKVDGKWETITYKQYLEKVRTCAKAFLYLGLERRHSVCILGFNRGIAVGIYTTNSPEACLYCIENSDADIIVVEDDVQLQKVLFVRSKIPHLKAIVQYSGEPTDSTVLSWNKLMEIGEKQTDDLLEDALRAIAINECCTEVYTSGTVGNPKAVMLSHDNLIWDALAITEKLTVDRGNEILVSYLPLSHVAAQIVDIFVCISIGAKVYFADKNALKGSLVNTLQEVQPTKFLAVPRVWEKIHEKMMQVAAQNGYLKRAIASWAKSHALQHHLDQINGVKSNTWGYTLASSIIFKKIKQALGLTRCTLFASAAAPLSSDLKKYFLSIDIPIMNAFGMSEASGAHTLSIDGAHNLETIGMTLPGMKTKLVNPEDDQGELCMYGRHVFMGYLNDTKNTAETIDADGWLHTGDLGRVDERGFVYITGRLKELLITAGGENVPPIPIEQLVKTEFPHVSNAFLVGDKRKFLSILLTFKTEVDPENGAPLDTLIPSVQEWLKRLGCPANTVTEILNGGPDPRLLEALKEGIDRVNQVATSNAQKIQKLSILPADFSIPTGELGPTMKVKRRVVEQKYQHIIEAMYA</sequence>
<accession>A0AAV8YVC5</accession>
<dbReference type="GO" id="GO:0016020">
    <property type="term" value="C:membrane"/>
    <property type="evidence" value="ECO:0007669"/>
    <property type="project" value="TreeGrafter"/>
</dbReference>
<keyword evidence="1" id="KW-0436">Ligase</keyword>
<dbReference type="Gene3D" id="3.40.50.12780">
    <property type="entry name" value="N-terminal domain of ligase-like"/>
    <property type="match status" value="1"/>
</dbReference>
<gene>
    <name evidence="6" type="ORF">NQ318_003535</name>
</gene>
<dbReference type="Proteomes" id="UP001162162">
    <property type="component" value="Unassembled WGS sequence"/>
</dbReference>
<name>A0AAV8YVC5_9CUCU</name>
<dbReference type="InterPro" id="IPR042099">
    <property type="entry name" value="ANL_N_sf"/>
</dbReference>
<dbReference type="AlphaFoldDB" id="A0AAV8YVC5"/>
<dbReference type="Pfam" id="PF00501">
    <property type="entry name" value="AMP-binding"/>
    <property type="match status" value="1"/>
</dbReference>
<keyword evidence="7" id="KW-1185">Reference proteome</keyword>
<protein>
    <recommendedName>
        <fullName evidence="4">long-chain-fatty-acid--CoA ligase</fullName>
        <ecNumber evidence="4">6.2.1.3</ecNumber>
    </recommendedName>
</protein>
<evidence type="ECO:0000256" key="4">
    <source>
        <dbReference type="ARBA" id="ARBA00026121"/>
    </source>
</evidence>
<evidence type="ECO:0000256" key="3">
    <source>
        <dbReference type="ARBA" id="ARBA00023098"/>
    </source>
</evidence>
<dbReference type="GO" id="GO:0005783">
    <property type="term" value="C:endoplasmic reticulum"/>
    <property type="evidence" value="ECO:0007669"/>
    <property type="project" value="TreeGrafter"/>
</dbReference>
<evidence type="ECO:0000256" key="2">
    <source>
        <dbReference type="ARBA" id="ARBA00022832"/>
    </source>
</evidence>
<dbReference type="InterPro" id="IPR000873">
    <property type="entry name" value="AMP-dep_synth/lig_dom"/>
</dbReference>
<proteinExistence type="predicted"/>
<dbReference type="Pfam" id="PF23562">
    <property type="entry name" value="AMP-binding_C_3"/>
    <property type="match status" value="1"/>
</dbReference>
<evidence type="ECO:0000256" key="1">
    <source>
        <dbReference type="ARBA" id="ARBA00022598"/>
    </source>
</evidence>
<keyword evidence="2" id="KW-0276">Fatty acid metabolism</keyword>
<keyword evidence="3" id="KW-0443">Lipid metabolism</keyword>
<dbReference type="PANTHER" id="PTHR43272">
    <property type="entry name" value="LONG-CHAIN-FATTY-ACID--COA LIGASE"/>
    <property type="match status" value="1"/>
</dbReference>
<dbReference type="GO" id="GO:0004467">
    <property type="term" value="F:long-chain fatty acid-CoA ligase activity"/>
    <property type="evidence" value="ECO:0007669"/>
    <property type="project" value="UniProtKB-EC"/>
</dbReference>
<feature type="domain" description="AMP-dependent synthetase/ligase" evidence="5">
    <location>
        <begin position="72"/>
        <end position="474"/>
    </location>
</feature>
<organism evidence="6 7">
    <name type="scientific">Aromia moschata</name>
    <dbReference type="NCBI Taxonomy" id="1265417"/>
    <lineage>
        <taxon>Eukaryota</taxon>
        <taxon>Metazoa</taxon>
        <taxon>Ecdysozoa</taxon>
        <taxon>Arthropoda</taxon>
        <taxon>Hexapoda</taxon>
        <taxon>Insecta</taxon>
        <taxon>Pterygota</taxon>
        <taxon>Neoptera</taxon>
        <taxon>Endopterygota</taxon>
        <taxon>Coleoptera</taxon>
        <taxon>Polyphaga</taxon>
        <taxon>Cucujiformia</taxon>
        <taxon>Chrysomeloidea</taxon>
        <taxon>Cerambycidae</taxon>
        <taxon>Cerambycinae</taxon>
        <taxon>Callichromatini</taxon>
        <taxon>Aromia</taxon>
    </lineage>
</organism>
<evidence type="ECO:0000259" key="5">
    <source>
        <dbReference type="Pfam" id="PF00501"/>
    </source>
</evidence>
<dbReference type="EC" id="6.2.1.3" evidence="4"/>
<dbReference type="EMBL" id="JAPWTK010000038">
    <property type="protein sequence ID" value="KAJ8955436.1"/>
    <property type="molecule type" value="Genomic_DNA"/>
</dbReference>